<evidence type="ECO:0000256" key="3">
    <source>
        <dbReference type="PROSITE-ProRule" id="PRU00221"/>
    </source>
</evidence>
<gene>
    <name evidence="4" type="primary">GNB1L</name>
    <name evidence="4" type="ORF">EVAR_22779_1</name>
</gene>
<dbReference type="SMART" id="SM00320">
    <property type="entry name" value="WD40"/>
    <property type="match status" value="4"/>
</dbReference>
<evidence type="ECO:0000256" key="1">
    <source>
        <dbReference type="ARBA" id="ARBA00022574"/>
    </source>
</evidence>
<dbReference type="PANTHER" id="PTHR19854">
    <property type="entry name" value="TRANSDUCIN BETA-LIKE 3"/>
    <property type="match status" value="1"/>
</dbReference>
<reference evidence="4 5" key="1">
    <citation type="journal article" date="2019" name="Commun. Biol.">
        <title>The bagworm genome reveals a unique fibroin gene that provides high tensile strength.</title>
        <authorList>
            <person name="Kono N."/>
            <person name="Nakamura H."/>
            <person name="Ohtoshi R."/>
            <person name="Tomita M."/>
            <person name="Numata K."/>
            <person name="Arakawa K."/>
        </authorList>
    </citation>
    <scope>NUCLEOTIDE SEQUENCE [LARGE SCALE GENOMIC DNA]</scope>
</reference>
<dbReference type="AlphaFoldDB" id="A0A4C1UTU4"/>
<dbReference type="PROSITE" id="PS50082">
    <property type="entry name" value="WD_REPEATS_2"/>
    <property type="match status" value="1"/>
</dbReference>
<keyword evidence="1 3" id="KW-0853">WD repeat</keyword>
<evidence type="ECO:0000256" key="2">
    <source>
        <dbReference type="ARBA" id="ARBA00022737"/>
    </source>
</evidence>
<dbReference type="EMBL" id="BGZK01000219">
    <property type="protein sequence ID" value="GBP29406.1"/>
    <property type="molecule type" value="Genomic_DNA"/>
</dbReference>
<dbReference type="InterPro" id="IPR036322">
    <property type="entry name" value="WD40_repeat_dom_sf"/>
</dbReference>
<dbReference type="InterPro" id="IPR019775">
    <property type="entry name" value="WD40_repeat_CS"/>
</dbReference>
<dbReference type="PROSITE" id="PS50294">
    <property type="entry name" value="WD_REPEATS_REGION"/>
    <property type="match status" value="1"/>
</dbReference>
<dbReference type="InterPro" id="IPR015943">
    <property type="entry name" value="WD40/YVTN_repeat-like_dom_sf"/>
</dbReference>
<accession>A0A4C1UTU4</accession>
<dbReference type="Pfam" id="PF00400">
    <property type="entry name" value="WD40"/>
    <property type="match status" value="1"/>
</dbReference>
<dbReference type="Gene3D" id="2.130.10.10">
    <property type="entry name" value="YVTN repeat-like/Quinoprotein amine dehydrogenase"/>
    <property type="match status" value="2"/>
</dbReference>
<dbReference type="PROSITE" id="PS00678">
    <property type="entry name" value="WD_REPEATS_1"/>
    <property type="match status" value="1"/>
</dbReference>
<dbReference type="InterPro" id="IPR001680">
    <property type="entry name" value="WD40_rpt"/>
</dbReference>
<dbReference type="OrthoDB" id="7668193at2759"/>
<evidence type="ECO:0000313" key="4">
    <source>
        <dbReference type="EMBL" id="GBP29406.1"/>
    </source>
</evidence>
<sequence length="320" mass="35947">MALLPPDPIYTIRNVDNQPVHSLEFSFLPGGLERLLAGSKNGYVNAYSLQTNRVQQKILVGQAPILNIRHTDSHLITQEKGGKIKIFQLANSGYQEQACFETDHVGFCRFAINTKLETLYVPAGESKIAIYNYSSEKMGYLTPNESCKLGDPMCLKYVEFSENPYLLTGYENGWIYLWDLKTSQCISKLEIKQCPMSIDYHLEQQRGICGNASDVIQIFGIGKQDLNLSLRGEISIKNHGVNKVQSHSDGKVFASAGWDGRIRIFSWWTLRALVVLTEHKAAVQDLTYSEQNVSQWNANIMAAGGLDGAITLWNLYNNKQ</sequence>
<protein>
    <submittedName>
        <fullName evidence="4">Guanine nucleotide-binding protein subunit beta-like protein 1</fullName>
    </submittedName>
</protein>
<comment type="caution">
    <text evidence="4">The sequence shown here is derived from an EMBL/GenBank/DDBJ whole genome shotgun (WGS) entry which is preliminary data.</text>
</comment>
<keyword evidence="5" id="KW-1185">Reference proteome</keyword>
<dbReference type="SUPFAM" id="SSF50978">
    <property type="entry name" value="WD40 repeat-like"/>
    <property type="match status" value="1"/>
</dbReference>
<name>A0A4C1UTU4_EUMVA</name>
<proteinExistence type="predicted"/>
<feature type="repeat" description="WD" evidence="3">
    <location>
        <begin position="276"/>
        <end position="320"/>
    </location>
</feature>
<dbReference type="Proteomes" id="UP000299102">
    <property type="component" value="Unassembled WGS sequence"/>
</dbReference>
<dbReference type="PANTHER" id="PTHR19854:SF1">
    <property type="entry name" value="GUANINE NUCLEOTIDE-BINDING PROTEIN SUBUNIT BETA-LIKE PROTEIN 1"/>
    <property type="match status" value="1"/>
</dbReference>
<organism evidence="4 5">
    <name type="scientific">Eumeta variegata</name>
    <name type="common">Bagworm moth</name>
    <name type="synonym">Eumeta japonica</name>
    <dbReference type="NCBI Taxonomy" id="151549"/>
    <lineage>
        <taxon>Eukaryota</taxon>
        <taxon>Metazoa</taxon>
        <taxon>Ecdysozoa</taxon>
        <taxon>Arthropoda</taxon>
        <taxon>Hexapoda</taxon>
        <taxon>Insecta</taxon>
        <taxon>Pterygota</taxon>
        <taxon>Neoptera</taxon>
        <taxon>Endopterygota</taxon>
        <taxon>Lepidoptera</taxon>
        <taxon>Glossata</taxon>
        <taxon>Ditrysia</taxon>
        <taxon>Tineoidea</taxon>
        <taxon>Psychidae</taxon>
        <taxon>Oiketicinae</taxon>
        <taxon>Eumeta</taxon>
    </lineage>
</organism>
<evidence type="ECO:0000313" key="5">
    <source>
        <dbReference type="Proteomes" id="UP000299102"/>
    </source>
</evidence>
<dbReference type="STRING" id="151549.A0A4C1UTU4"/>
<keyword evidence="2" id="KW-0677">Repeat</keyword>